<keyword evidence="3 8" id="KW-0812">Transmembrane</keyword>
<dbReference type="SMART" id="SM00730">
    <property type="entry name" value="PSN"/>
    <property type="match status" value="1"/>
</dbReference>
<dbReference type="GO" id="GO:0098553">
    <property type="term" value="C:lumenal side of endoplasmic reticulum membrane"/>
    <property type="evidence" value="ECO:0007669"/>
    <property type="project" value="TreeGrafter"/>
</dbReference>
<protein>
    <submittedName>
        <fullName evidence="10">Signal peptide peptidase</fullName>
    </submittedName>
</protein>
<sequence length="457" mass="51472">DDRCADMSQATTISPRLFGDMPVAKNASNVTFAIYEQATAYGSLYGMALFCIVVGSIRSLHFVQRQIQKKKLIEASITIKEAKKFPITASCVLFGLYIFFKCDAECRQKILQFLGGYVPSKLMIRLEKIFSLANSTDLSPVVHNDTATFNLSKAFAYCNKANIMYLLLLLICFEGCVALATLLKPIFSFVLLRLPIGERQPRVNYPYLWSLKKGKKEMDEGTIEDASNDDTEYLVKVEWDTHDFVAVLVCLSVGVSHLMRRHWISNDILGVAFSIYGIEFLHLASFKAGTMLLAGLFIYDVFWVFATDVMTTVAKGIDAPILLQFPQDVYRAGWLESNKYAMLGLGDIVIPGIFIALLRRFDYRIGKKGTSTDGRYYFVITVAAYALGLSLTMIVMHLFKAAQPALLYLVPACVLIPLSVAKIRGEAAEMWNYCEEHLIEKKDEDKLKEKEKEKKNK</sequence>
<feature type="transmembrane region" description="Helical" evidence="8">
    <location>
        <begin position="280"/>
        <end position="305"/>
    </location>
</feature>
<dbReference type="GO" id="GO:0098554">
    <property type="term" value="C:cytoplasmic side of endoplasmic reticulum membrane"/>
    <property type="evidence" value="ECO:0007669"/>
    <property type="project" value="TreeGrafter"/>
</dbReference>
<feature type="transmembrane region" description="Helical" evidence="8">
    <location>
        <begin position="340"/>
        <end position="358"/>
    </location>
</feature>
<comment type="similarity">
    <text evidence="2">Belongs to the peptidase A22B family.</text>
</comment>
<evidence type="ECO:0000256" key="4">
    <source>
        <dbReference type="ARBA" id="ARBA00022801"/>
    </source>
</evidence>
<dbReference type="PANTHER" id="PTHR12174">
    <property type="entry name" value="SIGNAL PEPTIDE PEPTIDASE"/>
    <property type="match status" value="1"/>
</dbReference>
<dbReference type="AlphaFoldDB" id="A0A914ZIE2"/>
<feature type="transmembrane region" description="Helical" evidence="8">
    <location>
        <begin position="44"/>
        <end position="63"/>
    </location>
</feature>
<evidence type="ECO:0000256" key="7">
    <source>
        <dbReference type="ARBA" id="ARBA00023136"/>
    </source>
</evidence>
<keyword evidence="5" id="KW-0256">Endoplasmic reticulum</keyword>
<evidence type="ECO:0000256" key="2">
    <source>
        <dbReference type="ARBA" id="ARBA00006859"/>
    </source>
</evidence>
<dbReference type="GO" id="GO:0042500">
    <property type="term" value="F:aspartic endopeptidase activity, intramembrane cleaving"/>
    <property type="evidence" value="ECO:0007669"/>
    <property type="project" value="InterPro"/>
</dbReference>
<feature type="transmembrane region" description="Helical" evidence="8">
    <location>
        <begin position="378"/>
        <end position="399"/>
    </location>
</feature>
<reference evidence="10" key="1">
    <citation type="submission" date="2022-11" db="UniProtKB">
        <authorList>
            <consortium name="WormBaseParasite"/>
        </authorList>
    </citation>
    <scope>IDENTIFICATION</scope>
</reference>
<dbReference type="InterPro" id="IPR006639">
    <property type="entry name" value="Preselin/SPP"/>
</dbReference>
<feature type="transmembrane region" description="Helical" evidence="8">
    <location>
        <begin position="405"/>
        <end position="423"/>
    </location>
</feature>
<dbReference type="InterPro" id="IPR007369">
    <property type="entry name" value="Peptidase_A22B_SPP"/>
</dbReference>
<feature type="transmembrane region" description="Helical" evidence="8">
    <location>
        <begin position="163"/>
        <end position="183"/>
    </location>
</feature>
<evidence type="ECO:0000313" key="10">
    <source>
        <dbReference type="WBParaSite" id="PgB04_g037_t01"/>
    </source>
</evidence>
<dbReference type="Proteomes" id="UP000887569">
    <property type="component" value="Unplaced"/>
</dbReference>
<organism evidence="9 10">
    <name type="scientific">Parascaris univalens</name>
    <name type="common">Nematode worm</name>
    <dbReference type="NCBI Taxonomy" id="6257"/>
    <lineage>
        <taxon>Eukaryota</taxon>
        <taxon>Metazoa</taxon>
        <taxon>Ecdysozoa</taxon>
        <taxon>Nematoda</taxon>
        <taxon>Chromadorea</taxon>
        <taxon>Rhabditida</taxon>
        <taxon>Spirurina</taxon>
        <taxon>Ascaridomorpha</taxon>
        <taxon>Ascaridoidea</taxon>
        <taxon>Ascarididae</taxon>
        <taxon>Parascaris</taxon>
    </lineage>
</organism>
<evidence type="ECO:0000256" key="1">
    <source>
        <dbReference type="ARBA" id="ARBA00004477"/>
    </source>
</evidence>
<evidence type="ECO:0000313" key="9">
    <source>
        <dbReference type="Proteomes" id="UP000887569"/>
    </source>
</evidence>
<dbReference type="GO" id="GO:0033619">
    <property type="term" value="P:membrane protein proteolysis"/>
    <property type="evidence" value="ECO:0007669"/>
    <property type="project" value="TreeGrafter"/>
</dbReference>
<dbReference type="WBParaSite" id="PgB04_g037_t01">
    <property type="protein sequence ID" value="PgB04_g037_t01"/>
    <property type="gene ID" value="PgB04_g037"/>
</dbReference>
<evidence type="ECO:0000256" key="3">
    <source>
        <dbReference type="ARBA" id="ARBA00022692"/>
    </source>
</evidence>
<keyword evidence="7 8" id="KW-0472">Membrane</keyword>
<keyword evidence="6 8" id="KW-1133">Transmembrane helix</keyword>
<evidence type="ECO:0000256" key="5">
    <source>
        <dbReference type="ARBA" id="ARBA00022824"/>
    </source>
</evidence>
<keyword evidence="4" id="KW-0378">Hydrolase</keyword>
<evidence type="ECO:0000256" key="8">
    <source>
        <dbReference type="SAM" id="Phobius"/>
    </source>
</evidence>
<name>A0A914ZIE2_PARUN</name>
<dbReference type="GO" id="GO:0006465">
    <property type="term" value="P:signal peptide processing"/>
    <property type="evidence" value="ECO:0007669"/>
    <property type="project" value="TreeGrafter"/>
</dbReference>
<comment type="subcellular location">
    <subcellularLocation>
        <location evidence="1">Endoplasmic reticulum membrane</location>
        <topology evidence="1">Multi-pass membrane protein</topology>
    </subcellularLocation>
</comment>
<dbReference type="PANTHER" id="PTHR12174:SF23">
    <property type="entry name" value="MINOR HISTOCOMPATIBILITY ANTIGEN H13"/>
    <property type="match status" value="1"/>
</dbReference>
<accession>A0A914ZIE2</accession>
<dbReference type="Pfam" id="PF04258">
    <property type="entry name" value="Peptidase_A22B"/>
    <property type="match status" value="1"/>
</dbReference>
<keyword evidence="9" id="KW-1185">Reference proteome</keyword>
<proteinExistence type="inferred from homology"/>
<evidence type="ECO:0000256" key="6">
    <source>
        <dbReference type="ARBA" id="ARBA00022989"/>
    </source>
</evidence>